<sequence length="232" mass="25147">HTLHHTSPAPFPSLNSSPIDRNPPACPRTPSSRRRRNTSPSRASHEDRQVDKFEDCAGERNGFFDSKVLSRHMEVWEDGGKTYIKDITSSNGTFINDERLSSEGHESDPFELKSDDIAALIDITGENNKTIIHDQAARHDTHVAARAEQHQRMHSFSGTDRGLHVQQHLGIAGLGGVGGIGVGGQPPDVIEGLGGMNGGRKRKRSPSNTVPNLPKASAAWMVSACGPLARRA</sequence>
<evidence type="ECO:0000256" key="1">
    <source>
        <dbReference type="SAM" id="MobiDB-lite"/>
    </source>
</evidence>
<evidence type="ECO:0000259" key="2">
    <source>
        <dbReference type="PROSITE" id="PS50006"/>
    </source>
</evidence>
<dbReference type="AlphaFoldDB" id="A0A409XG14"/>
<dbReference type="GO" id="GO:0005737">
    <property type="term" value="C:cytoplasm"/>
    <property type="evidence" value="ECO:0007669"/>
    <property type="project" value="TreeGrafter"/>
</dbReference>
<dbReference type="Pfam" id="PF00498">
    <property type="entry name" value="FHA"/>
    <property type="match status" value="1"/>
</dbReference>
<dbReference type="STRING" id="93625.A0A409XG14"/>
<dbReference type="SUPFAM" id="SSF49879">
    <property type="entry name" value="SMAD/FHA domain"/>
    <property type="match status" value="1"/>
</dbReference>
<gene>
    <name evidence="3" type="ORF">CVT25_014222</name>
</gene>
<organism evidence="3 4">
    <name type="scientific">Psilocybe cyanescens</name>
    <dbReference type="NCBI Taxonomy" id="93625"/>
    <lineage>
        <taxon>Eukaryota</taxon>
        <taxon>Fungi</taxon>
        <taxon>Dikarya</taxon>
        <taxon>Basidiomycota</taxon>
        <taxon>Agaricomycotina</taxon>
        <taxon>Agaricomycetes</taxon>
        <taxon>Agaricomycetidae</taxon>
        <taxon>Agaricales</taxon>
        <taxon>Agaricineae</taxon>
        <taxon>Strophariaceae</taxon>
        <taxon>Psilocybe</taxon>
    </lineage>
</organism>
<accession>A0A409XG14</accession>
<evidence type="ECO:0000313" key="3">
    <source>
        <dbReference type="EMBL" id="PPQ89690.1"/>
    </source>
</evidence>
<proteinExistence type="predicted"/>
<dbReference type="InterPro" id="IPR000253">
    <property type="entry name" value="FHA_dom"/>
</dbReference>
<feature type="compositionally biased region" description="Basic and acidic residues" evidence="1">
    <location>
        <begin position="43"/>
        <end position="53"/>
    </location>
</feature>
<protein>
    <recommendedName>
        <fullName evidence="2">FHA domain-containing protein</fullName>
    </recommendedName>
</protein>
<dbReference type="OrthoDB" id="687730at2759"/>
<feature type="non-terminal residue" evidence="3">
    <location>
        <position position="1"/>
    </location>
</feature>
<keyword evidence="4" id="KW-1185">Reference proteome</keyword>
<feature type="region of interest" description="Disordered" evidence="1">
    <location>
        <begin position="1"/>
        <end position="53"/>
    </location>
</feature>
<dbReference type="PROSITE" id="PS50006">
    <property type="entry name" value="FHA_DOMAIN"/>
    <property type="match status" value="1"/>
</dbReference>
<dbReference type="EMBL" id="NHYD01001844">
    <property type="protein sequence ID" value="PPQ89690.1"/>
    <property type="molecule type" value="Genomic_DNA"/>
</dbReference>
<name>A0A409XG14_PSICY</name>
<dbReference type="PANTHER" id="PTHR15715:SF37">
    <property type="entry name" value="LD47843P"/>
    <property type="match status" value="1"/>
</dbReference>
<dbReference type="InterPro" id="IPR008984">
    <property type="entry name" value="SMAD_FHA_dom_sf"/>
</dbReference>
<dbReference type="Gene3D" id="2.60.200.20">
    <property type="match status" value="1"/>
</dbReference>
<dbReference type="InParanoid" id="A0A409XG14"/>
<reference evidence="3 4" key="1">
    <citation type="journal article" date="2018" name="Evol. Lett.">
        <title>Horizontal gene cluster transfer increased hallucinogenic mushroom diversity.</title>
        <authorList>
            <person name="Reynolds H.T."/>
            <person name="Vijayakumar V."/>
            <person name="Gluck-Thaler E."/>
            <person name="Korotkin H.B."/>
            <person name="Matheny P.B."/>
            <person name="Slot J.C."/>
        </authorList>
    </citation>
    <scope>NUCLEOTIDE SEQUENCE [LARGE SCALE GENOMIC DNA]</scope>
    <source>
        <strain evidence="3 4">2631</strain>
    </source>
</reference>
<comment type="caution">
    <text evidence="3">The sequence shown here is derived from an EMBL/GenBank/DDBJ whole genome shotgun (WGS) entry which is preliminary data.</text>
</comment>
<evidence type="ECO:0000313" key="4">
    <source>
        <dbReference type="Proteomes" id="UP000283269"/>
    </source>
</evidence>
<dbReference type="Proteomes" id="UP000283269">
    <property type="component" value="Unassembled WGS sequence"/>
</dbReference>
<dbReference type="InterPro" id="IPR051176">
    <property type="entry name" value="Cent_Immune-Sig_Mod"/>
</dbReference>
<dbReference type="PANTHER" id="PTHR15715">
    <property type="entry name" value="CENTROSOMAL PROTEIN OF 170 KDA"/>
    <property type="match status" value="1"/>
</dbReference>
<feature type="domain" description="FHA" evidence="2">
    <location>
        <begin position="71"/>
        <end position="100"/>
    </location>
</feature>